<dbReference type="GeneID" id="60423342"/>
<protein>
    <submittedName>
        <fullName evidence="1">Uncharacterized protein</fullName>
    </submittedName>
</protein>
<dbReference type="KEGG" id="taa:NMY3_03518"/>
<dbReference type="OrthoDB" id="7547at2157"/>
<name>A0A654M3N3_9ARCH</name>
<reference evidence="2" key="1">
    <citation type="submission" date="2015-10" db="EMBL/GenBank/DDBJ databases">
        <title>Niche specialization of a soil ammonia-oxidizing archaeon, Candidatus Nitrosocosmicus oleophilus.</title>
        <authorList>
            <person name="Jung M.-Y."/>
            <person name="Rhee S.-K."/>
        </authorList>
    </citation>
    <scope>NUCLEOTIDE SEQUENCE [LARGE SCALE GENOMIC DNA]</scope>
    <source>
        <strain evidence="2">MY3</strain>
    </source>
</reference>
<dbReference type="AlphaFoldDB" id="A0A654M3N3"/>
<keyword evidence="2" id="KW-1185">Reference proteome</keyword>
<dbReference type="EMBL" id="CP012850">
    <property type="protein sequence ID" value="ALI37700.1"/>
    <property type="molecule type" value="Genomic_DNA"/>
</dbReference>
<dbReference type="Proteomes" id="UP000058925">
    <property type="component" value="Chromosome"/>
</dbReference>
<sequence length="246" mass="28701">MAIEEIRYDFREHSEQFHSYFTKIMKLIIISKLNCLEKNLTSLKYFNEVISRIDGCDIHKVKYGKPMIFTKFFGYEFNYHTVRVKIRITDKYTIDISLESIIPDFVKTFDKLSTDTNEINWNTNKHPTNGIKFGDDQTTNSQDNSNLQLIEKEAKLTFYLLDSFIQTLYLLMTQSSESTNGLSGRNIEIKDISVSRKILNIEMLVDEKTVILDFLPKSKNGVVVSIDNDEKIGETIRTVMLQNRYT</sequence>
<organism evidence="1 2">
    <name type="scientific">Candidatus Nitrosocosmicus oleophilus</name>
    <dbReference type="NCBI Taxonomy" id="1353260"/>
    <lineage>
        <taxon>Archaea</taxon>
        <taxon>Nitrososphaerota</taxon>
        <taxon>Nitrososphaeria</taxon>
        <taxon>Nitrososphaerales</taxon>
        <taxon>Nitrososphaeraceae</taxon>
        <taxon>Candidatus Nitrosocosmicus</taxon>
    </lineage>
</organism>
<proteinExistence type="predicted"/>
<evidence type="ECO:0000313" key="1">
    <source>
        <dbReference type="EMBL" id="ALI37700.1"/>
    </source>
</evidence>
<evidence type="ECO:0000313" key="2">
    <source>
        <dbReference type="Proteomes" id="UP000058925"/>
    </source>
</evidence>
<gene>
    <name evidence="1" type="ORF">NMY3_03518</name>
</gene>
<dbReference type="RefSeq" id="WP_196816724.1">
    <property type="nucleotide sequence ID" value="NZ_CP012850.1"/>
</dbReference>
<accession>A0A654M3N3</accession>